<evidence type="ECO:0000256" key="4">
    <source>
        <dbReference type="ARBA" id="ARBA00022741"/>
    </source>
</evidence>
<dbReference type="HAMAP" id="MF_00336">
    <property type="entry name" value="BioD"/>
    <property type="match status" value="1"/>
</dbReference>
<dbReference type="NCBIfam" id="TIGR00347">
    <property type="entry name" value="bioD"/>
    <property type="match status" value="1"/>
</dbReference>
<dbReference type="PANTHER" id="PTHR43210">
    <property type="entry name" value="DETHIOBIOTIN SYNTHETASE"/>
    <property type="match status" value="1"/>
</dbReference>
<evidence type="ECO:0000256" key="2">
    <source>
        <dbReference type="ARBA" id="ARBA00022598"/>
    </source>
</evidence>
<evidence type="ECO:0000256" key="6">
    <source>
        <dbReference type="ARBA" id="ARBA00022840"/>
    </source>
</evidence>
<dbReference type="InterPro" id="IPR027417">
    <property type="entry name" value="P-loop_NTPase"/>
</dbReference>
<dbReference type="CDD" id="cd03109">
    <property type="entry name" value="DTBS"/>
    <property type="match status" value="1"/>
</dbReference>
<evidence type="ECO:0000313" key="9">
    <source>
        <dbReference type="EMBL" id="VAW53205.1"/>
    </source>
</evidence>
<dbReference type="GO" id="GO:0000287">
    <property type="term" value="F:magnesium ion binding"/>
    <property type="evidence" value="ECO:0007669"/>
    <property type="project" value="InterPro"/>
</dbReference>
<comment type="catalytic activity">
    <reaction evidence="8">
        <text>(7R,8S)-8-amino-7-(carboxyamino)nonanoate + ATP = (4R,5S)-dethiobiotin + ADP + phosphate + H(+)</text>
        <dbReference type="Rhea" id="RHEA:63684"/>
        <dbReference type="ChEBI" id="CHEBI:15378"/>
        <dbReference type="ChEBI" id="CHEBI:30616"/>
        <dbReference type="ChEBI" id="CHEBI:43474"/>
        <dbReference type="ChEBI" id="CHEBI:149470"/>
        <dbReference type="ChEBI" id="CHEBI:149473"/>
        <dbReference type="ChEBI" id="CHEBI:456216"/>
    </reaction>
</comment>
<organism evidence="9">
    <name type="scientific">hydrothermal vent metagenome</name>
    <dbReference type="NCBI Taxonomy" id="652676"/>
    <lineage>
        <taxon>unclassified sequences</taxon>
        <taxon>metagenomes</taxon>
        <taxon>ecological metagenomes</taxon>
    </lineage>
</organism>
<evidence type="ECO:0000256" key="8">
    <source>
        <dbReference type="ARBA" id="ARBA00047386"/>
    </source>
</evidence>
<dbReference type="Pfam" id="PF13500">
    <property type="entry name" value="AAA_26"/>
    <property type="match status" value="1"/>
</dbReference>
<keyword evidence="4" id="KW-0547">Nucleotide-binding</keyword>
<keyword evidence="5" id="KW-0093">Biotin biosynthesis</keyword>
<gene>
    <name evidence="9" type="ORF">MNBD_GAMMA07-713</name>
</gene>
<dbReference type="GO" id="GO:0004141">
    <property type="term" value="F:dethiobiotin synthase activity"/>
    <property type="evidence" value="ECO:0007669"/>
    <property type="project" value="UniProtKB-EC"/>
</dbReference>
<reference evidence="9" key="1">
    <citation type="submission" date="2018-06" db="EMBL/GenBank/DDBJ databases">
        <authorList>
            <person name="Zhirakovskaya E."/>
        </authorList>
    </citation>
    <scope>NUCLEOTIDE SEQUENCE</scope>
</reference>
<keyword evidence="1" id="KW-0963">Cytoplasm</keyword>
<dbReference type="SUPFAM" id="SSF52540">
    <property type="entry name" value="P-loop containing nucleoside triphosphate hydrolases"/>
    <property type="match status" value="1"/>
</dbReference>
<dbReference type="UniPathway" id="UPA00078"/>
<evidence type="ECO:0000256" key="3">
    <source>
        <dbReference type="ARBA" id="ARBA00022723"/>
    </source>
</evidence>
<dbReference type="GO" id="GO:0009102">
    <property type="term" value="P:biotin biosynthetic process"/>
    <property type="evidence" value="ECO:0007669"/>
    <property type="project" value="UniProtKB-UniPathway"/>
</dbReference>
<dbReference type="AlphaFoldDB" id="A0A3B0WB57"/>
<dbReference type="EC" id="6.3.3.3" evidence="9"/>
<dbReference type="InterPro" id="IPR004472">
    <property type="entry name" value="DTB_synth_BioD"/>
</dbReference>
<dbReference type="EMBL" id="UOFF01000018">
    <property type="protein sequence ID" value="VAW53205.1"/>
    <property type="molecule type" value="Genomic_DNA"/>
</dbReference>
<name>A0A3B0WB57_9ZZZZ</name>
<keyword evidence="3" id="KW-0479">Metal-binding</keyword>
<proteinExistence type="inferred from homology"/>
<dbReference type="Gene3D" id="3.40.50.300">
    <property type="entry name" value="P-loop containing nucleotide triphosphate hydrolases"/>
    <property type="match status" value="1"/>
</dbReference>
<accession>A0A3B0WB57</accession>
<feature type="non-terminal residue" evidence="9">
    <location>
        <position position="214"/>
    </location>
</feature>
<evidence type="ECO:0000256" key="7">
    <source>
        <dbReference type="ARBA" id="ARBA00022842"/>
    </source>
</evidence>
<keyword evidence="2 9" id="KW-0436">Ligase</keyword>
<dbReference type="PIRSF" id="PIRSF006755">
    <property type="entry name" value="DTB_synth"/>
    <property type="match status" value="1"/>
</dbReference>
<keyword evidence="7" id="KW-0460">Magnesium</keyword>
<sequence length="214" mass="23082">MHGIFITGSDTNVGKTYIGCQIANTLNKHGIKVIPRKPIETGCTLVNGILQPHDAQLLLSASKAELSLDEVCPYRYQPAVSPHIAATKATMTQAKILTSALNNSLTLSNLVNACRYEEKEGGFLIVEGAGGIYSPICEHALNADLAIALKLPIVLVVKDKLGAINQSLLAVNAAQQQQLNIHAIVLTNHQNTIEHESLNNAAEIRKYTQHAVYN</sequence>
<dbReference type="GO" id="GO:0005829">
    <property type="term" value="C:cytosol"/>
    <property type="evidence" value="ECO:0007669"/>
    <property type="project" value="TreeGrafter"/>
</dbReference>
<evidence type="ECO:0000256" key="1">
    <source>
        <dbReference type="ARBA" id="ARBA00022490"/>
    </source>
</evidence>
<keyword evidence="6" id="KW-0067">ATP-binding</keyword>
<dbReference type="PANTHER" id="PTHR43210:SF2">
    <property type="entry name" value="ATP-DEPENDENT DETHIOBIOTIN SYNTHETASE BIOD 2"/>
    <property type="match status" value="1"/>
</dbReference>
<dbReference type="GO" id="GO:0005524">
    <property type="term" value="F:ATP binding"/>
    <property type="evidence" value="ECO:0007669"/>
    <property type="project" value="UniProtKB-KW"/>
</dbReference>
<protein>
    <submittedName>
        <fullName evidence="9">Dethiobiotin synthetase</fullName>
        <ecNumber evidence="9">6.3.3.3</ecNumber>
    </submittedName>
</protein>
<evidence type="ECO:0000256" key="5">
    <source>
        <dbReference type="ARBA" id="ARBA00022756"/>
    </source>
</evidence>